<name>A0A9Q1J4S7_SYNKA</name>
<feature type="chain" id="PRO_5040227066" description="Secreted protein" evidence="2">
    <location>
        <begin position="17"/>
        <end position="169"/>
    </location>
</feature>
<sequence length="169" mass="18361">MWVWCACFLLSVRTGGIRDDCGSQRLAQTPTRRSRESRGRWNGYVPPPPGVSSHLSPDFGSFAPWKDSVKMRYSIQRLLGGSAKCAQPQELAQPSGRDTACSCLSLAVGRWEAFPCQEARPTADASLSITPPPLLNCQSEKEDGPLPGHAVTKARLTDEAKMDDSRGNG</sequence>
<dbReference type="Proteomes" id="UP001152622">
    <property type="component" value="Chromosome 4"/>
</dbReference>
<evidence type="ECO:0008006" key="5">
    <source>
        <dbReference type="Google" id="ProtNLM"/>
    </source>
</evidence>
<evidence type="ECO:0000256" key="1">
    <source>
        <dbReference type="SAM" id="MobiDB-lite"/>
    </source>
</evidence>
<keyword evidence="2" id="KW-0732">Signal</keyword>
<comment type="caution">
    <text evidence="3">The sequence shown here is derived from an EMBL/GenBank/DDBJ whole genome shotgun (WGS) entry which is preliminary data.</text>
</comment>
<accession>A0A9Q1J4S7</accession>
<reference evidence="3" key="1">
    <citation type="journal article" date="2023" name="Science">
        <title>Genome structures resolve the early diversification of teleost fishes.</title>
        <authorList>
            <person name="Parey E."/>
            <person name="Louis A."/>
            <person name="Montfort J."/>
            <person name="Bouchez O."/>
            <person name="Roques C."/>
            <person name="Iampietro C."/>
            <person name="Lluch J."/>
            <person name="Castinel A."/>
            <person name="Donnadieu C."/>
            <person name="Desvignes T."/>
            <person name="Floi Bucao C."/>
            <person name="Jouanno E."/>
            <person name="Wen M."/>
            <person name="Mejri S."/>
            <person name="Dirks R."/>
            <person name="Jansen H."/>
            <person name="Henkel C."/>
            <person name="Chen W.J."/>
            <person name="Zahm M."/>
            <person name="Cabau C."/>
            <person name="Klopp C."/>
            <person name="Thompson A.W."/>
            <person name="Robinson-Rechavi M."/>
            <person name="Braasch I."/>
            <person name="Lecointre G."/>
            <person name="Bobe J."/>
            <person name="Postlethwait J.H."/>
            <person name="Berthelot C."/>
            <person name="Roest Crollius H."/>
            <person name="Guiguen Y."/>
        </authorList>
    </citation>
    <scope>NUCLEOTIDE SEQUENCE</scope>
    <source>
        <strain evidence="3">WJC10195</strain>
    </source>
</reference>
<dbReference type="EMBL" id="JAINUF010000004">
    <property type="protein sequence ID" value="KAJ8365675.1"/>
    <property type="molecule type" value="Genomic_DNA"/>
</dbReference>
<dbReference type="AlphaFoldDB" id="A0A9Q1J4S7"/>
<proteinExistence type="predicted"/>
<evidence type="ECO:0000313" key="4">
    <source>
        <dbReference type="Proteomes" id="UP001152622"/>
    </source>
</evidence>
<organism evidence="3 4">
    <name type="scientific">Synaphobranchus kaupii</name>
    <name type="common">Kaup's arrowtooth eel</name>
    <dbReference type="NCBI Taxonomy" id="118154"/>
    <lineage>
        <taxon>Eukaryota</taxon>
        <taxon>Metazoa</taxon>
        <taxon>Chordata</taxon>
        <taxon>Craniata</taxon>
        <taxon>Vertebrata</taxon>
        <taxon>Euteleostomi</taxon>
        <taxon>Actinopterygii</taxon>
        <taxon>Neopterygii</taxon>
        <taxon>Teleostei</taxon>
        <taxon>Anguilliformes</taxon>
        <taxon>Synaphobranchidae</taxon>
        <taxon>Synaphobranchus</taxon>
    </lineage>
</organism>
<feature type="region of interest" description="Disordered" evidence="1">
    <location>
        <begin position="27"/>
        <end position="49"/>
    </location>
</feature>
<keyword evidence="4" id="KW-1185">Reference proteome</keyword>
<evidence type="ECO:0000256" key="2">
    <source>
        <dbReference type="SAM" id="SignalP"/>
    </source>
</evidence>
<gene>
    <name evidence="3" type="ORF">SKAU_G00145060</name>
</gene>
<protein>
    <recommendedName>
        <fullName evidence="5">Secreted protein</fullName>
    </recommendedName>
</protein>
<feature type="compositionally biased region" description="Basic and acidic residues" evidence="1">
    <location>
        <begin position="155"/>
        <end position="169"/>
    </location>
</feature>
<feature type="region of interest" description="Disordered" evidence="1">
    <location>
        <begin position="130"/>
        <end position="169"/>
    </location>
</feature>
<feature type="signal peptide" evidence="2">
    <location>
        <begin position="1"/>
        <end position="16"/>
    </location>
</feature>
<evidence type="ECO:0000313" key="3">
    <source>
        <dbReference type="EMBL" id="KAJ8365675.1"/>
    </source>
</evidence>